<keyword evidence="2" id="KW-1185">Reference proteome</keyword>
<reference evidence="1 2" key="1">
    <citation type="submission" date="2018-11" db="EMBL/GenBank/DDBJ databases">
        <authorList>
            <consortium name="Pathogen Informatics"/>
        </authorList>
    </citation>
    <scope>NUCLEOTIDE SEQUENCE [LARGE SCALE GENOMIC DNA]</scope>
    <source>
        <strain>Denwood</strain>
        <strain evidence="2">Zambia</strain>
    </source>
</reference>
<evidence type="ECO:0000313" key="1">
    <source>
        <dbReference type="EMBL" id="VDP86760.1"/>
    </source>
</evidence>
<dbReference type="EMBL" id="UZAL01050419">
    <property type="protein sequence ID" value="VDP86760.1"/>
    <property type="molecule type" value="Genomic_DNA"/>
</dbReference>
<sequence length="42" mass="4922">MTQQVHLAQRRSISTVLIPLYPNVVVDVYYQEINYCVKVLIN</sequence>
<proteinExistence type="predicted"/>
<name>A0A3P8H7J2_9TREM</name>
<organism evidence="1 2">
    <name type="scientific">Schistosoma mattheei</name>
    <dbReference type="NCBI Taxonomy" id="31246"/>
    <lineage>
        <taxon>Eukaryota</taxon>
        <taxon>Metazoa</taxon>
        <taxon>Spiralia</taxon>
        <taxon>Lophotrochozoa</taxon>
        <taxon>Platyhelminthes</taxon>
        <taxon>Trematoda</taxon>
        <taxon>Digenea</taxon>
        <taxon>Strigeidida</taxon>
        <taxon>Schistosomatoidea</taxon>
        <taxon>Schistosomatidae</taxon>
        <taxon>Schistosoma</taxon>
    </lineage>
</organism>
<accession>A0A3P8H7J2</accession>
<gene>
    <name evidence="1" type="ORF">SMTD_LOCUS22232</name>
</gene>
<dbReference type="AlphaFoldDB" id="A0A3P8H7J2"/>
<dbReference type="Proteomes" id="UP000269396">
    <property type="component" value="Unassembled WGS sequence"/>
</dbReference>
<protein>
    <submittedName>
        <fullName evidence="1">Uncharacterized protein</fullName>
    </submittedName>
</protein>
<evidence type="ECO:0000313" key="2">
    <source>
        <dbReference type="Proteomes" id="UP000269396"/>
    </source>
</evidence>